<protein>
    <submittedName>
        <fullName evidence="1">Uncharacterized protein</fullName>
    </submittedName>
</protein>
<name>X1N7V4_9ZZZZ</name>
<sequence length="375" mass="43389">KKETKEESEVALVDKLQKFWREAEEGNASWLDRAIKNYDFYCGKQWDAKTLAALKKEKRPALTINHILPTINLLSGMERENRNDIKVHPRKGGNNTVADVFTGLSKHSMDLSNGEFEQSMQFLDGGIAGKGWIGLDISYEKDPINGDIIIERDSSFDIREDPNTKTYDLNKSAKYIIRYFWGDKEQTLLLYSEKSEELEKYLESYRGEDAFEMTPAKQTDTDMLKPSTYRYRIKETWWKSYKRQLFLIDKTNLQFIPVHKSQEAVLEALLTKDRELAEKERRPLRYNTIERVIPVMNVTTTLGDIVLEHIEDPFSGLTLFPYIRFCPYWADGYTFGVVDNLVSPQEEINKTSSGILHILNRTANTGWLNKKIGGA</sequence>
<evidence type="ECO:0000313" key="1">
    <source>
        <dbReference type="EMBL" id="GAI14724.1"/>
    </source>
</evidence>
<organism evidence="1">
    <name type="scientific">marine sediment metagenome</name>
    <dbReference type="NCBI Taxonomy" id="412755"/>
    <lineage>
        <taxon>unclassified sequences</taxon>
        <taxon>metagenomes</taxon>
        <taxon>ecological metagenomes</taxon>
    </lineage>
</organism>
<feature type="non-terminal residue" evidence="1">
    <location>
        <position position="375"/>
    </location>
</feature>
<dbReference type="AlphaFoldDB" id="X1N7V4"/>
<reference evidence="1" key="1">
    <citation type="journal article" date="2014" name="Front. Microbiol.">
        <title>High frequency of phylogenetically diverse reductive dehalogenase-homologous genes in deep subseafloor sedimentary metagenomes.</title>
        <authorList>
            <person name="Kawai M."/>
            <person name="Futagami T."/>
            <person name="Toyoda A."/>
            <person name="Takaki Y."/>
            <person name="Nishi S."/>
            <person name="Hori S."/>
            <person name="Arai W."/>
            <person name="Tsubouchi T."/>
            <person name="Morono Y."/>
            <person name="Uchiyama I."/>
            <person name="Ito T."/>
            <person name="Fujiyama A."/>
            <person name="Inagaki F."/>
            <person name="Takami H."/>
        </authorList>
    </citation>
    <scope>NUCLEOTIDE SEQUENCE</scope>
    <source>
        <strain evidence="1">Expedition CK06-06</strain>
    </source>
</reference>
<accession>X1N7V4</accession>
<comment type="caution">
    <text evidence="1">The sequence shown here is derived from an EMBL/GenBank/DDBJ whole genome shotgun (WGS) entry which is preliminary data.</text>
</comment>
<feature type="non-terminal residue" evidence="1">
    <location>
        <position position="1"/>
    </location>
</feature>
<proteinExistence type="predicted"/>
<dbReference type="InterPro" id="IPR032427">
    <property type="entry name" value="P22_portal"/>
</dbReference>
<gene>
    <name evidence="1" type="ORF">S06H3_16090</name>
</gene>
<dbReference type="Pfam" id="PF16510">
    <property type="entry name" value="P22_portal"/>
    <property type="match status" value="1"/>
</dbReference>
<dbReference type="EMBL" id="BARV01007945">
    <property type="protein sequence ID" value="GAI14724.1"/>
    <property type="molecule type" value="Genomic_DNA"/>
</dbReference>